<comment type="caution">
    <text evidence="7">The sequence shown here is derived from an EMBL/GenBank/DDBJ whole genome shotgun (WGS) entry which is preliminary data.</text>
</comment>
<dbReference type="InterPro" id="IPR051010">
    <property type="entry name" value="BCAA_transport"/>
</dbReference>
<dbReference type="InterPro" id="IPR028081">
    <property type="entry name" value="Leu-bd"/>
</dbReference>
<evidence type="ECO:0000256" key="3">
    <source>
        <dbReference type="ARBA" id="ARBA00022729"/>
    </source>
</evidence>
<name>A0A3N1UUW7_9BACT</name>
<dbReference type="PRINTS" id="PR00337">
    <property type="entry name" value="LEUILEVALBP"/>
</dbReference>
<feature type="chain" id="PRO_5017934148" evidence="5">
    <location>
        <begin position="19"/>
        <end position="397"/>
    </location>
</feature>
<dbReference type="Proteomes" id="UP000276223">
    <property type="component" value="Unassembled WGS sequence"/>
</dbReference>
<evidence type="ECO:0000313" key="8">
    <source>
        <dbReference type="Proteomes" id="UP000276223"/>
    </source>
</evidence>
<dbReference type="Gene3D" id="3.40.50.2300">
    <property type="match status" value="2"/>
</dbReference>
<evidence type="ECO:0000259" key="6">
    <source>
        <dbReference type="Pfam" id="PF13458"/>
    </source>
</evidence>
<organism evidence="7 8">
    <name type="scientific">Desulfosoma caldarium</name>
    <dbReference type="NCBI Taxonomy" id="610254"/>
    <lineage>
        <taxon>Bacteria</taxon>
        <taxon>Pseudomonadati</taxon>
        <taxon>Thermodesulfobacteriota</taxon>
        <taxon>Syntrophobacteria</taxon>
        <taxon>Syntrophobacterales</taxon>
        <taxon>Syntrophobacteraceae</taxon>
        <taxon>Desulfosoma</taxon>
    </lineage>
</organism>
<keyword evidence="8" id="KW-1185">Reference proteome</keyword>
<evidence type="ECO:0000256" key="1">
    <source>
        <dbReference type="ARBA" id="ARBA00010062"/>
    </source>
</evidence>
<dbReference type="RefSeq" id="WP_123289969.1">
    <property type="nucleotide sequence ID" value="NZ_RJVA01000011.1"/>
</dbReference>
<feature type="signal peptide" evidence="5">
    <location>
        <begin position="1"/>
        <end position="18"/>
    </location>
</feature>
<evidence type="ECO:0000256" key="2">
    <source>
        <dbReference type="ARBA" id="ARBA00022448"/>
    </source>
</evidence>
<keyword evidence="2" id="KW-0813">Transport</keyword>
<keyword evidence="4" id="KW-0029">Amino-acid transport</keyword>
<evidence type="ECO:0000256" key="5">
    <source>
        <dbReference type="SAM" id="SignalP"/>
    </source>
</evidence>
<dbReference type="GO" id="GO:0006865">
    <property type="term" value="P:amino acid transport"/>
    <property type="evidence" value="ECO:0007669"/>
    <property type="project" value="UniProtKB-KW"/>
</dbReference>
<gene>
    <name evidence="7" type="ORF">EDC27_1487</name>
</gene>
<sequence length="397" mass="44174">MKKLLVAALCLSFVWAMGVVPVRGEEALRVGIILPLTGAKAKFGEIEKLSFDMALKEINDAGGINGKKLEFLYEDDTGRPEVARSAAEKLINKDKVLMLGGGYGSSETFAIAGVAQQNRVPFLVNTGADDKITEQNWEYIFRLNPPVSEYPKGLESFLTEVVKPKTAAILYENTNFGSSGSAKFRKICERLGIQVVLEEGYEHGGVDFKPILVKVKNKNPDLIYMISYVMDAALLMRQSMELRIQPKVFVGGAAGFTLPEFPKNAGKAAEKVFSATLWYQTLNYPGAMDYYNKFVAAYNKPTEYHGAEAYAAAYVIADVLKRAKSMSADDIRQALSETDLMTVFGPVKFVSYGKKTNQNRLPTYLVQWIDGQLELVWPTDLASKPYVYPIDWEAEWK</sequence>
<proteinExistence type="inferred from homology"/>
<dbReference type="EMBL" id="RJVA01000011">
    <property type="protein sequence ID" value="ROQ93468.1"/>
    <property type="molecule type" value="Genomic_DNA"/>
</dbReference>
<dbReference type="InterPro" id="IPR028082">
    <property type="entry name" value="Peripla_BP_I"/>
</dbReference>
<evidence type="ECO:0000313" key="7">
    <source>
        <dbReference type="EMBL" id="ROQ93468.1"/>
    </source>
</evidence>
<dbReference type="Pfam" id="PF13458">
    <property type="entry name" value="Peripla_BP_6"/>
    <property type="match status" value="1"/>
</dbReference>
<dbReference type="SUPFAM" id="SSF53822">
    <property type="entry name" value="Periplasmic binding protein-like I"/>
    <property type="match status" value="1"/>
</dbReference>
<protein>
    <submittedName>
        <fullName evidence="7">Amino acid/amide ABC transporter substrate-binding protein (HAAT family)</fullName>
    </submittedName>
</protein>
<dbReference type="CDD" id="cd19982">
    <property type="entry name" value="PBP1_ABC_ligand_binding-like"/>
    <property type="match status" value="1"/>
</dbReference>
<dbReference type="PANTHER" id="PTHR30483">
    <property type="entry name" value="LEUCINE-SPECIFIC-BINDING PROTEIN"/>
    <property type="match status" value="1"/>
</dbReference>
<dbReference type="OrthoDB" id="9783240at2"/>
<feature type="domain" description="Leucine-binding protein" evidence="6">
    <location>
        <begin position="28"/>
        <end position="371"/>
    </location>
</feature>
<dbReference type="InterPro" id="IPR000709">
    <property type="entry name" value="Leu_Ile_Val-bd"/>
</dbReference>
<accession>A0A3N1UUW7</accession>
<dbReference type="PANTHER" id="PTHR30483:SF37">
    <property type="entry name" value="ABC TRANSPORTER SUBSTRATE-BINDING PROTEIN"/>
    <property type="match status" value="1"/>
</dbReference>
<evidence type="ECO:0000256" key="4">
    <source>
        <dbReference type="ARBA" id="ARBA00022970"/>
    </source>
</evidence>
<comment type="similarity">
    <text evidence="1">Belongs to the leucine-binding protein family.</text>
</comment>
<dbReference type="AlphaFoldDB" id="A0A3N1UUW7"/>
<keyword evidence="3 5" id="KW-0732">Signal</keyword>
<reference evidence="7 8" key="1">
    <citation type="submission" date="2018-11" db="EMBL/GenBank/DDBJ databases">
        <title>Genomic Encyclopedia of Type Strains, Phase IV (KMG-IV): sequencing the most valuable type-strain genomes for metagenomic binning, comparative biology and taxonomic classification.</title>
        <authorList>
            <person name="Goeker M."/>
        </authorList>
    </citation>
    <scope>NUCLEOTIDE SEQUENCE [LARGE SCALE GENOMIC DNA]</scope>
    <source>
        <strain evidence="7 8">DSM 22027</strain>
    </source>
</reference>